<evidence type="ECO:0008006" key="11">
    <source>
        <dbReference type="Google" id="ProtNLM"/>
    </source>
</evidence>
<dbReference type="Pfam" id="PF09721">
    <property type="entry name" value="Exosortase_EpsH"/>
    <property type="match status" value="1"/>
</dbReference>
<evidence type="ECO:0000256" key="6">
    <source>
        <dbReference type="ARBA" id="ARBA00022989"/>
    </source>
</evidence>
<evidence type="ECO:0000256" key="3">
    <source>
        <dbReference type="ARBA" id="ARBA00022670"/>
    </source>
</evidence>
<evidence type="ECO:0000256" key="5">
    <source>
        <dbReference type="ARBA" id="ARBA00022801"/>
    </source>
</evidence>
<feature type="transmembrane region" description="Helical" evidence="8">
    <location>
        <begin position="21"/>
        <end position="39"/>
    </location>
</feature>
<dbReference type="RefSeq" id="WP_016878460.1">
    <property type="nucleotide sequence ID" value="NZ_AJLN01000078.1"/>
</dbReference>
<evidence type="ECO:0000256" key="1">
    <source>
        <dbReference type="ARBA" id="ARBA00004651"/>
    </source>
</evidence>
<comment type="subcellular location">
    <subcellularLocation>
        <location evidence="1">Cell membrane</location>
        <topology evidence="1">Multi-pass membrane protein</topology>
    </subcellularLocation>
</comment>
<keyword evidence="7 8" id="KW-0472">Membrane</keyword>
<dbReference type="NCBIfam" id="TIGR04178">
    <property type="entry name" value="exo_archaeo"/>
    <property type="match status" value="1"/>
</dbReference>
<evidence type="ECO:0000256" key="8">
    <source>
        <dbReference type="SAM" id="Phobius"/>
    </source>
</evidence>
<keyword evidence="4 8" id="KW-0812">Transmembrane</keyword>
<feature type="transmembrane region" description="Helical" evidence="8">
    <location>
        <begin position="45"/>
        <end position="61"/>
    </location>
</feature>
<organism evidence="9 10">
    <name type="scientific">Chlorogloeopsis fritschii PCC 6912</name>
    <dbReference type="NCBI Taxonomy" id="211165"/>
    <lineage>
        <taxon>Bacteria</taxon>
        <taxon>Bacillati</taxon>
        <taxon>Cyanobacteriota</taxon>
        <taxon>Cyanophyceae</taxon>
        <taxon>Nostocales</taxon>
        <taxon>Chlorogloeopsidaceae</taxon>
        <taxon>Chlorogloeopsis</taxon>
    </lineage>
</organism>
<name>A0A3S0ZTZ8_CHLFR</name>
<feature type="transmembrane region" description="Helical" evidence="8">
    <location>
        <begin position="73"/>
        <end position="90"/>
    </location>
</feature>
<keyword evidence="2" id="KW-1003">Cell membrane</keyword>
<dbReference type="GO" id="GO:0008233">
    <property type="term" value="F:peptidase activity"/>
    <property type="evidence" value="ECO:0007669"/>
    <property type="project" value="UniProtKB-KW"/>
</dbReference>
<keyword evidence="5" id="KW-0378">Hydrolase</keyword>
<dbReference type="GO" id="GO:0005886">
    <property type="term" value="C:plasma membrane"/>
    <property type="evidence" value="ECO:0007669"/>
    <property type="project" value="UniProtKB-SubCell"/>
</dbReference>
<evidence type="ECO:0000256" key="2">
    <source>
        <dbReference type="ARBA" id="ARBA00022475"/>
    </source>
</evidence>
<dbReference type="InterPro" id="IPR022505">
    <property type="entry name" value="Exosortase_cyanobac"/>
</dbReference>
<dbReference type="InterPro" id="IPR019127">
    <property type="entry name" value="Exosortase"/>
</dbReference>
<dbReference type="InterPro" id="IPR026392">
    <property type="entry name" value="Exo/Archaeosortase_dom"/>
</dbReference>
<keyword evidence="3" id="KW-0645">Protease</keyword>
<evidence type="ECO:0000313" key="9">
    <source>
        <dbReference type="EMBL" id="RUR77479.1"/>
    </source>
</evidence>
<proteinExistence type="predicted"/>
<gene>
    <name evidence="9" type="ORF">PCC6912_38700</name>
</gene>
<dbReference type="EMBL" id="RSCJ01000017">
    <property type="protein sequence ID" value="RUR77479.1"/>
    <property type="molecule type" value="Genomic_DNA"/>
</dbReference>
<feature type="transmembrane region" description="Helical" evidence="8">
    <location>
        <begin position="186"/>
        <end position="212"/>
    </location>
</feature>
<dbReference type="OrthoDB" id="461510at2"/>
<dbReference type="NCBIfam" id="TIGR03763">
    <property type="entry name" value="cyanoexo_CrtA"/>
    <property type="match status" value="1"/>
</dbReference>
<protein>
    <recommendedName>
        <fullName evidence="11">Cyanoexosortase A</fullName>
    </recommendedName>
</protein>
<accession>A0A3S0ZTZ8</accession>
<feature type="transmembrane region" description="Helical" evidence="8">
    <location>
        <begin position="219"/>
        <end position="241"/>
    </location>
</feature>
<comment type="caution">
    <text evidence="9">The sequence shown here is derived from an EMBL/GenBank/DDBJ whole genome shotgun (WGS) entry which is preliminary data.</text>
</comment>
<sequence length="294" mass="32160">MTSKCKTIPFTKVKSPKNTQLWLLGIGAGLIAINLTLTWKSGDVAQVGMSVLFLLAVASLLGDKRHSLDFESGIFPSVLGGLLIGVVLWQSATLGHGDLLEIFLRVSPLISGLAVGLLASGFKGLKQYWQELTILFFLGIPKLVLSSLFDISPLTAKFSAFLLWYSGFEVSLQGVFINLPTGSVKVYSACSGIESICYLLGIAVICLLVFPIHRKQRTLVLVMAIALGFIINGIRVSLLAVISAQKNLQAFNYWHEGDGSLIFGMIQVIVFTLFYVFLLRQQEKNNQDSTELKK</sequence>
<dbReference type="AlphaFoldDB" id="A0A3S0ZTZ8"/>
<feature type="transmembrane region" description="Helical" evidence="8">
    <location>
        <begin position="102"/>
        <end position="122"/>
    </location>
</feature>
<keyword evidence="6 8" id="KW-1133">Transmembrane helix</keyword>
<feature type="transmembrane region" description="Helical" evidence="8">
    <location>
        <begin position="143"/>
        <end position="166"/>
    </location>
</feature>
<dbReference type="Proteomes" id="UP000268857">
    <property type="component" value="Unassembled WGS sequence"/>
</dbReference>
<reference evidence="9 10" key="1">
    <citation type="journal article" date="2019" name="Genome Biol. Evol.">
        <title>Day and night: Metabolic profiles and evolutionary relationships of six axenic non-marine cyanobacteria.</title>
        <authorList>
            <person name="Will S.E."/>
            <person name="Henke P."/>
            <person name="Boedeker C."/>
            <person name="Huang S."/>
            <person name="Brinkmann H."/>
            <person name="Rohde M."/>
            <person name="Jarek M."/>
            <person name="Friedl T."/>
            <person name="Seufert S."/>
            <person name="Schumacher M."/>
            <person name="Overmann J."/>
            <person name="Neumann-Schaal M."/>
            <person name="Petersen J."/>
        </authorList>
    </citation>
    <scope>NUCLEOTIDE SEQUENCE [LARGE SCALE GENOMIC DNA]</scope>
    <source>
        <strain evidence="9 10">PCC 6912</strain>
    </source>
</reference>
<feature type="transmembrane region" description="Helical" evidence="8">
    <location>
        <begin position="261"/>
        <end position="279"/>
    </location>
</feature>
<evidence type="ECO:0000256" key="7">
    <source>
        <dbReference type="ARBA" id="ARBA00023136"/>
    </source>
</evidence>
<evidence type="ECO:0000313" key="10">
    <source>
        <dbReference type="Proteomes" id="UP000268857"/>
    </source>
</evidence>
<evidence type="ECO:0000256" key="4">
    <source>
        <dbReference type="ARBA" id="ARBA00022692"/>
    </source>
</evidence>
<dbReference type="STRING" id="211165.GCA_000317285_02802"/>
<keyword evidence="10" id="KW-1185">Reference proteome</keyword>
<dbReference type="GO" id="GO:0006508">
    <property type="term" value="P:proteolysis"/>
    <property type="evidence" value="ECO:0007669"/>
    <property type="project" value="UniProtKB-KW"/>
</dbReference>